<dbReference type="SUPFAM" id="SSF51735">
    <property type="entry name" value="NAD(P)-binding Rossmann-fold domains"/>
    <property type="match status" value="1"/>
</dbReference>
<sequence length="257" mass="28166">MFEELKDKVAVITGSAGGIGREISQKLANFNVVVVGIDNDKKRGLETKEIVEAGGHAAYYEPVDLSDESDIKRVFEIIQKNIGPVDILVNSAGVCRPMPFMKTTKEIWDKTIEINLTGAFLCIQQVINGMVERGYGKVVNISSRSGMIGSKGFASYSASKFGEIGLTQSVANEFAKNHINVNAICPGIVFTPMWEKQLDDYISLKGYNPDDMQAELVRKIPMDRLQTEEDIANAVLFLVSDMSKNITGQALMVTGGY</sequence>
<evidence type="ECO:0000313" key="3">
    <source>
        <dbReference type="EMBL" id="REG08619.1"/>
    </source>
</evidence>
<dbReference type="Gene3D" id="3.40.50.720">
    <property type="entry name" value="NAD(P)-binding Rossmann-like Domain"/>
    <property type="match status" value="1"/>
</dbReference>
<gene>
    <name evidence="3" type="ORF">DFR64_1991</name>
</gene>
<dbReference type="Pfam" id="PF13561">
    <property type="entry name" value="adh_short_C2"/>
    <property type="match status" value="1"/>
</dbReference>
<name>A0A347ZNY5_9CHLR</name>
<dbReference type="InterPro" id="IPR002347">
    <property type="entry name" value="SDR_fam"/>
</dbReference>
<organism evidence="3 4">
    <name type="scientific">Pelolinea submarina</name>
    <dbReference type="NCBI Taxonomy" id="913107"/>
    <lineage>
        <taxon>Bacteria</taxon>
        <taxon>Bacillati</taxon>
        <taxon>Chloroflexota</taxon>
        <taxon>Anaerolineae</taxon>
        <taxon>Anaerolineales</taxon>
        <taxon>Anaerolineaceae</taxon>
        <taxon>Pelolinea</taxon>
    </lineage>
</organism>
<comment type="caution">
    <text evidence="3">The sequence shown here is derived from an EMBL/GenBank/DDBJ whole genome shotgun (WGS) entry which is preliminary data.</text>
</comment>
<dbReference type="InterPro" id="IPR036291">
    <property type="entry name" value="NAD(P)-bd_dom_sf"/>
</dbReference>
<dbReference type="OrthoDB" id="153550at2"/>
<dbReference type="RefSeq" id="WP_116225269.1">
    <property type="nucleotide sequence ID" value="NZ_AP018437.1"/>
</dbReference>
<evidence type="ECO:0000313" key="4">
    <source>
        <dbReference type="Proteomes" id="UP000256388"/>
    </source>
</evidence>
<dbReference type="AlphaFoldDB" id="A0A347ZNY5"/>
<dbReference type="GO" id="GO:0016491">
    <property type="term" value="F:oxidoreductase activity"/>
    <property type="evidence" value="ECO:0007669"/>
    <property type="project" value="UniProtKB-KW"/>
</dbReference>
<protein>
    <submittedName>
        <fullName evidence="3">3-oxoacyl-[acyl-carrier protein] reductase/sorbitol-6-phosphate 2-dehydrogenase</fullName>
    </submittedName>
</protein>
<proteinExistence type="inferred from homology"/>
<dbReference type="FunFam" id="3.40.50.720:FF:000084">
    <property type="entry name" value="Short-chain dehydrogenase reductase"/>
    <property type="match status" value="1"/>
</dbReference>
<dbReference type="PANTHER" id="PTHR42879">
    <property type="entry name" value="3-OXOACYL-(ACYL-CARRIER-PROTEIN) REDUCTASE"/>
    <property type="match status" value="1"/>
</dbReference>
<keyword evidence="2" id="KW-0560">Oxidoreductase</keyword>
<reference evidence="3 4" key="1">
    <citation type="submission" date="2018-08" db="EMBL/GenBank/DDBJ databases">
        <title>Genomic Encyclopedia of Type Strains, Phase IV (KMG-IV): sequencing the most valuable type-strain genomes for metagenomic binning, comparative biology and taxonomic classification.</title>
        <authorList>
            <person name="Goeker M."/>
        </authorList>
    </citation>
    <scope>NUCLEOTIDE SEQUENCE [LARGE SCALE GENOMIC DNA]</scope>
    <source>
        <strain evidence="3 4">DSM 23923</strain>
    </source>
</reference>
<evidence type="ECO:0000256" key="1">
    <source>
        <dbReference type="ARBA" id="ARBA00006484"/>
    </source>
</evidence>
<dbReference type="PRINTS" id="PR00081">
    <property type="entry name" value="GDHRDH"/>
</dbReference>
<dbReference type="Proteomes" id="UP000256388">
    <property type="component" value="Unassembled WGS sequence"/>
</dbReference>
<dbReference type="EMBL" id="QUMS01000002">
    <property type="protein sequence ID" value="REG08619.1"/>
    <property type="molecule type" value="Genomic_DNA"/>
</dbReference>
<keyword evidence="4" id="KW-1185">Reference proteome</keyword>
<dbReference type="InterPro" id="IPR050259">
    <property type="entry name" value="SDR"/>
</dbReference>
<accession>A0A347ZNY5</accession>
<dbReference type="PRINTS" id="PR00080">
    <property type="entry name" value="SDRFAMILY"/>
</dbReference>
<dbReference type="PANTHER" id="PTHR42879:SF2">
    <property type="entry name" value="3-OXOACYL-[ACYL-CARRIER-PROTEIN] REDUCTASE FABG"/>
    <property type="match status" value="1"/>
</dbReference>
<evidence type="ECO:0000256" key="2">
    <source>
        <dbReference type="ARBA" id="ARBA00023002"/>
    </source>
</evidence>
<comment type="similarity">
    <text evidence="1">Belongs to the short-chain dehydrogenases/reductases (SDR) family.</text>
</comment>